<dbReference type="RefSeq" id="WP_303492446.1">
    <property type="nucleotide sequence ID" value="NZ_JAUOPB010000005.1"/>
</dbReference>
<protein>
    <recommendedName>
        <fullName evidence="3">DNA topoisomerase (ATP-hydrolyzing)</fullName>
    </recommendedName>
</protein>
<accession>A0AAW7X733</accession>
<evidence type="ECO:0000313" key="2">
    <source>
        <dbReference type="Proteomes" id="UP001169760"/>
    </source>
</evidence>
<proteinExistence type="predicted"/>
<dbReference type="EMBL" id="JAUOPB010000005">
    <property type="protein sequence ID" value="MDO6422441.1"/>
    <property type="molecule type" value="Genomic_DNA"/>
</dbReference>
<evidence type="ECO:0000313" key="1">
    <source>
        <dbReference type="EMBL" id="MDO6422441.1"/>
    </source>
</evidence>
<name>A0AAW7X733_9GAMM</name>
<evidence type="ECO:0008006" key="3">
    <source>
        <dbReference type="Google" id="ProtNLM"/>
    </source>
</evidence>
<sequence>MSIGKPSNTKQAELEQADWYNLADVRDGLTRTERVILYCLHQAQQELGQRNVPTAMLYGRVLEFVDMSQQEFQTILSRFISPR</sequence>
<gene>
    <name evidence="1" type="ORF">Q4521_08140</name>
</gene>
<comment type="caution">
    <text evidence="1">The sequence shown here is derived from an EMBL/GenBank/DDBJ whole genome shotgun (WGS) entry which is preliminary data.</text>
</comment>
<organism evidence="1 2">
    <name type="scientific">Saccharophagus degradans</name>
    <dbReference type="NCBI Taxonomy" id="86304"/>
    <lineage>
        <taxon>Bacteria</taxon>
        <taxon>Pseudomonadati</taxon>
        <taxon>Pseudomonadota</taxon>
        <taxon>Gammaproteobacteria</taxon>
        <taxon>Cellvibrionales</taxon>
        <taxon>Cellvibrionaceae</taxon>
        <taxon>Saccharophagus</taxon>
    </lineage>
</organism>
<reference evidence="1" key="1">
    <citation type="submission" date="2023-07" db="EMBL/GenBank/DDBJ databases">
        <title>Genome content predicts the carbon catabolic preferences of heterotrophic bacteria.</title>
        <authorList>
            <person name="Gralka M."/>
        </authorList>
    </citation>
    <scope>NUCLEOTIDE SEQUENCE</scope>
    <source>
        <strain evidence="1">I3M17_2</strain>
    </source>
</reference>
<dbReference type="AlphaFoldDB" id="A0AAW7X733"/>
<dbReference type="Proteomes" id="UP001169760">
    <property type="component" value="Unassembled WGS sequence"/>
</dbReference>